<dbReference type="InterPro" id="IPR025338">
    <property type="entry name" value="DUF4244"/>
</dbReference>
<evidence type="ECO:0000313" key="6">
    <source>
        <dbReference type="EMBL" id="SMO72928.1"/>
    </source>
</evidence>
<evidence type="ECO:0000313" key="7">
    <source>
        <dbReference type="Proteomes" id="UP000315636"/>
    </source>
</evidence>
<evidence type="ECO:0000256" key="3">
    <source>
        <dbReference type="SAM" id="MobiDB-lite"/>
    </source>
</evidence>
<feature type="compositionally biased region" description="Basic and acidic residues" evidence="3">
    <location>
        <begin position="470"/>
        <end position="480"/>
    </location>
</feature>
<dbReference type="AlphaFoldDB" id="A0A521DMS3"/>
<dbReference type="EMBL" id="FXTI01000006">
    <property type="protein sequence ID" value="SMO72928.1"/>
    <property type="molecule type" value="Genomic_DNA"/>
</dbReference>
<feature type="transmembrane region" description="Helical" evidence="4">
    <location>
        <begin position="20"/>
        <end position="37"/>
    </location>
</feature>
<keyword evidence="4" id="KW-0812">Transmembrane</keyword>
<evidence type="ECO:0000256" key="2">
    <source>
        <dbReference type="ARBA" id="ARBA00022525"/>
    </source>
</evidence>
<dbReference type="InterPro" id="IPR027797">
    <property type="entry name" value="PT-TG_dom"/>
</dbReference>
<dbReference type="Pfam" id="PF14029">
    <property type="entry name" value="DUF4244"/>
    <property type="match status" value="1"/>
</dbReference>
<dbReference type="RefSeq" id="WP_142505710.1">
    <property type="nucleotide sequence ID" value="NZ_FXTI01000006.1"/>
</dbReference>
<organism evidence="6 7">
    <name type="scientific">Melghirimyces algeriensis</name>
    <dbReference type="NCBI Taxonomy" id="910412"/>
    <lineage>
        <taxon>Bacteria</taxon>
        <taxon>Bacillati</taxon>
        <taxon>Bacillota</taxon>
        <taxon>Bacilli</taxon>
        <taxon>Bacillales</taxon>
        <taxon>Thermoactinomycetaceae</taxon>
        <taxon>Melghirimyces</taxon>
    </lineage>
</organism>
<feature type="compositionally biased region" description="Basic and acidic residues" evidence="3">
    <location>
        <begin position="63"/>
        <end position="75"/>
    </location>
</feature>
<evidence type="ECO:0000259" key="5">
    <source>
        <dbReference type="Pfam" id="PF14449"/>
    </source>
</evidence>
<keyword evidence="7" id="KW-1185">Reference proteome</keyword>
<protein>
    <submittedName>
        <fullName evidence="6">Pre-toxin TG</fullName>
    </submittedName>
</protein>
<dbReference type="Proteomes" id="UP000315636">
    <property type="component" value="Unassembled WGS sequence"/>
</dbReference>
<dbReference type="Pfam" id="PF14449">
    <property type="entry name" value="PT-TG"/>
    <property type="match status" value="1"/>
</dbReference>
<feature type="region of interest" description="Disordered" evidence="3">
    <location>
        <begin position="56"/>
        <end position="90"/>
    </location>
</feature>
<evidence type="ECO:0000256" key="4">
    <source>
        <dbReference type="SAM" id="Phobius"/>
    </source>
</evidence>
<keyword evidence="4" id="KW-0472">Membrane</keyword>
<comment type="subcellular location">
    <subcellularLocation>
        <location evidence="1">Secreted</location>
    </subcellularLocation>
</comment>
<evidence type="ECO:0000256" key="1">
    <source>
        <dbReference type="ARBA" id="ARBA00004613"/>
    </source>
</evidence>
<keyword evidence="4" id="KW-1133">Transmembrane helix</keyword>
<sequence length="480" mass="55234">MKQSYRHFLNRRGASTLEYVIILVAAMILATLLYNMVSGDEVKGKILTAIENAINGKSSGETNEPHKDKASPTKKPDKKKKAYSKKSNPSWENRLKQKYKKYEEYIKCSRAFRGDIVSYWTCLNQDDIDKDIKDFTEDPKGYINDVLGLDDLKESVNKLANVNYKEQLKQVWNNPGGYLKRKGDFLKQKWKAFNQDPMGHASTFVAEISGWNDAIAWWTGIDPQTGEKLRIPNRLFRLGTAIPFYTKAGKVASKATDRDVLDFLHDFACAKGKNSCSKPDLKTHSSNDTNFDYDPNKVKKQLDPEMGKVSEVTKTYKRDTKKYKTGDEVLKRRKIVNWEGKKKSIFNGDKDKVDIQTEDGKKFSVPFKNGFPNFDKWSAIELKLPEETWFKSDVVQFRALNRKVYQRAQSDPNLKEQFTDEELEKLKNGENINRFTWHHHQQPGKMQLVLRDVHGQVRHTGGREIWGGGEEGRTGKLDPS</sequence>
<dbReference type="Pfam" id="PF12639">
    <property type="entry name" value="Colicin-DNase"/>
    <property type="match status" value="1"/>
</dbReference>
<reference evidence="6 7" key="1">
    <citation type="submission" date="2017-05" db="EMBL/GenBank/DDBJ databases">
        <authorList>
            <person name="Varghese N."/>
            <person name="Submissions S."/>
        </authorList>
    </citation>
    <scope>NUCLEOTIDE SEQUENCE [LARGE SCALE GENOMIC DNA]</scope>
    <source>
        <strain evidence="6 7">DSM 45474</strain>
    </source>
</reference>
<accession>A0A521DMS3</accession>
<dbReference type="GO" id="GO:0005576">
    <property type="term" value="C:extracellular region"/>
    <property type="evidence" value="ECO:0007669"/>
    <property type="project" value="UniProtKB-SubCell"/>
</dbReference>
<gene>
    <name evidence="6" type="ORF">SAMN06264849_106129</name>
</gene>
<feature type="domain" description="Pre-toxin TG" evidence="5">
    <location>
        <begin position="202"/>
        <end position="255"/>
    </location>
</feature>
<proteinExistence type="predicted"/>
<feature type="region of interest" description="Disordered" evidence="3">
    <location>
        <begin position="461"/>
        <end position="480"/>
    </location>
</feature>
<dbReference type="OrthoDB" id="2186822at2"/>
<name>A0A521DMS3_9BACL</name>
<keyword evidence="2" id="KW-0964">Secreted</keyword>